<feature type="transmembrane region" description="Helical" evidence="6">
    <location>
        <begin position="6"/>
        <end position="24"/>
    </location>
</feature>
<dbReference type="InterPro" id="IPR036097">
    <property type="entry name" value="HisK_dim/P_sf"/>
</dbReference>
<dbReference type="SMART" id="SM00387">
    <property type="entry name" value="HATPase_c"/>
    <property type="match status" value="1"/>
</dbReference>
<keyword evidence="6" id="KW-0472">Membrane</keyword>
<evidence type="ECO:0000256" key="6">
    <source>
        <dbReference type="SAM" id="Phobius"/>
    </source>
</evidence>
<dbReference type="Pfam" id="PF00512">
    <property type="entry name" value="HisKA"/>
    <property type="match status" value="1"/>
</dbReference>
<evidence type="ECO:0000313" key="9">
    <source>
        <dbReference type="EMBL" id="HJA08372.1"/>
    </source>
</evidence>
<dbReference type="GO" id="GO:0000155">
    <property type="term" value="F:phosphorelay sensor kinase activity"/>
    <property type="evidence" value="ECO:0007669"/>
    <property type="project" value="InterPro"/>
</dbReference>
<dbReference type="AlphaFoldDB" id="A0A9D2KM06"/>
<evidence type="ECO:0000256" key="4">
    <source>
        <dbReference type="ARBA" id="ARBA00023012"/>
    </source>
</evidence>
<dbReference type="InterPro" id="IPR011006">
    <property type="entry name" value="CheY-like_superfamily"/>
</dbReference>
<dbReference type="SUPFAM" id="SSF55874">
    <property type="entry name" value="ATPase domain of HSP90 chaperone/DNA topoisomerase II/histidine kinase"/>
    <property type="match status" value="1"/>
</dbReference>
<evidence type="ECO:0000256" key="2">
    <source>
        <dbReference type="ARBA" id="ARBA00012438"/>
    </source>
</evidence>
<dbReference type="Proteomes" id="UP000824225">
    <property type="component" value="Unassembled WGS sequence"/>
</dbReference>
<evidence type="ECO:0000256" key="3">
    <source>
        <dbReference type="ARBA" id="ARBA00022553"/>
    </source>
</evidence>
<dbReference type="SUPFAM" id="SSF47384">
    <property type="entry name" value="Homodimeric domain of signal transducing histidine kinase"/>
    <property type="match status" value="1"/>
</dbReference>
<dbReference type="PANTHER" id="PTHR45339:SF1">
    <property type="entry name" value="HYBRID SIGNAL TRANSDUCTION HISTIDINE KINASE J"/>
    <property type="match status" value="1"/>
</dbReference>
<dbReference type="InterPro" id="IPR001789">
    <property type="entry name" value="Sig_transdc_resp-reg_receiver"/>
</dbReference>
<feature type="domain" description="Histidine kinase" evidence="7">
    <location>
        <begin position="354"/>
        <end position="579"/>
    </location>
</feature>
<feature type="modified residue" description="4-aspartylphosphate" evidence="5">
    <location>
        <position position="647"/>
    </location>
</feature>
<evidence type="ECO:0000259" key="7">
    <source>
        <dbReference type="PROSITE" id="PS50109"/>
    </source>
</evidence>
<feature type="transmembrane region" description="Helical" evidence="6">
    <location>
        <begin position="304"/>
        <end position="324"/>
    </location>
</feature>
<dbReference type="Gene3D" id="1.10.287.130">
    <property type="match status" value="1"/>
</dbReference>
<comment type="catalytic activity">
    <reaction evidence="1">
        <text>ATP + protein L-histidine = ADP + protein N-phospho-L-histidine.</text>
        <dbReference type="EC" id="2.7.13.3"/>
    </reaction>
</comment>
<dbReference type="CDD" id="cd00082">
    <property type="entry name" value="HisKA"/>
    <property type="match status" value="1"/>
</dbReference>
<dbReference type="EC" id="2.7.13.3" evidence="2"/>
<gene>
    <name evidence="9" type="ORF">H9962_04175</name>
</gene>
<proteinExistence type="predicted"/>
<reference evidence="9" key="2">
    <citation type="submission" date="2021-04" db="EMBL/GenBank/DDBJ databases">
        <authorList>
            <person name="Gilroy R."/>
        </authorList>
    </citation>
    <scope>NUCLEOTIDE SEQUENCE</scope>
    <source>
        <strain evidence="9">CHK186-16707</strain>
    </source>
</reference>
<reference evidence="9" key="1">
    <citation type="journal article" date="2021" name="PeerJ">
        <title>Extensive microbial diversity within the chicken gut microbiome revealed by metagenomics and culture.</title>
        <authorList>
            <person name="Gilroy R."/>
            <person name="Ravi A."/>
            <person name="Getino M."/>
            <person name="Pursley I."/>
            <person name="Horton D.L."/>
            <person name="Alikhan N.F."/>
            <person name="Baker D."/>
            <person name="Gharbi K."/>
            <person name="Hall N."/>
            <person name="Watson M."/>
            <person name="Adriaenssens E.M."/>
            <person name="Foster-Nyarko E."/>
            <person name="Jarju S."/>
            <person name="Secka A."/>
            <person name="Antonio M."/>
            <person name="Oren A."/>
            <person name="Chaudhuri R.R."/>
            <person name="La Ragione R."/>
            <person name="Hildebrand F."/>
            <person name="Pallen M.J."/>
        </authorList>
    </citation>
    <scope>NUCLEOTIDE SEQUENCE</scope>
    <source>
        <strain evidence="9">CHK186-16707</strain>
    </source>
</reference>
<evidence type="ECO:0000313" key="10">
    <source>
        <dbReference type="Proteomes" id="UP000824225"/>
    </source>
</evidence>
<dbReference type="SMART" id="SM00388">
    <property type="entry name" value="HisKA"/>
    <property type="match status" value="1"/>
</dbReference>
<keyword evidence="6" id="KW-1133">Transmembrane helix</keyword>
<evidence type="ECO:0000259" key="8">
    <source>
        <dbReference type="PROSITE" id="PS50110"/>
    </source>
</evidence>
<dbReference type="CDD" id="cd17546">
    <property type="entry name" value="REC_hyHK_CKI1_RcsC-like"/>
    <property type="match status" value="2"/>
</dbReference>
<feature type="modified residue" description="4-aspartylphosphate" evidence="5">
    <location>
        <position position="787"/>
    </location>
</feature>
<keyword evidence="3 5" id="KW-0597">Phosphoprotein</keyword>
<dbReference type="Pfam" id="PF02518">
    <property type="entry name" value="HATPase_c"/>
    <property type="match status" value="1"/>
</dbReference>
<dbReference type="PROSITE" id="PS50110">
    <property type="entry name" value="RESPONSE_REGULATORY"/>
    <property type="match status" value="2"/>
</dbReference>
<evidence type="ECO:0000256" key="1">
    <source>
        <dbReference type="ARBA" id="ARBA00000085"/>
    </source>
</evidence>
<dbReference type="PROSITE" id="PS50109">
    <property type="entry name" value="HIS_KIN"/>
    <property type="match status" value="1"/>
</dbReference>
<keyword evidence="4" id="KW-0902">Two-component regulatory system</keyword>
<organism evidence="9 10">
    <name type="scientific">Candidatus Mailhella merdigallinarum</name>
    <dbReference type="NCBI Taxonomy" id="2838658"/>
    <lineage>
        <taxon>Bacteria</taxon>
        <taxon>Pseudomonadati</taxon>
        <taxon>Thermodesulfobacteriota</taxon>
        <taxon>Desulfovibrionia</taxon>
        <taxon>Desulfovibrionales</taxon>
        <taxon>Desulfovibrionaceae</taxon>
        <taxon>Mailhella</taxon>
    </lineage>
</organism>
<dbReference type="EMBL" id="DXAN01000011">
    <property type="protein sequence ID" value="HJA08372.1"/>
    <property type="molecule type" value="Genomic_DNA"/>
</dbReference>
<feature type="domain" description="Response regulatory" evidence="8">
    <location>
        <begin position="593"/>
        <end position="713"/>
    </location>
</feature>
<dbReference type="Gene3D" id="3.40.50.2300">
    <property type="match status" value="2"/>
</dbReference>
<evidence type="ECO:0000256" key="5">
    <source>
        <dbReference type="PROSITE-ProRule" id="PRU00169"/>
    </source>
</evidence>
<name>A0A9D2KM06_9BACT</name>
<accession>A0A9D2KM06</accession>
<sequence length="855" mass="96075">MKSMRQFIIGGAVSIVICIGFFAWSTRDMVRHTGESVRMVGEIYLKEINNQVNLHFASIISLRLKQIEVILSRTLPEATAAGLVPEVRQQMNEHAALRDFSYLALYATDGYADVIHGEPVTILNEGAFLRSLNNAEQKVSTGVTASGERLLLLGISVGYPLSEGYPMSDGRQCTALVAGVPLENLNETLTLDAVENSLTFSHIIRRDGSFVLSNAGLGGGNYYNRLMEECVFDDMPPAEMVAAMREHLVNDEPHTMFLTMRDGGERRHVYCSKMPSSEWFLVTVMPHGPLDTIIAELGDRRLSVSLLGAVLILLPVLVMVFFYGRTAKRQVVALRQAKHEADRANRAKSEFLSNMSHDIRTPMNAIVGMTAIAASNFENTALVRDCLRKITLSSRHLLGLINDVLDMSKIESGKLSLNIDIVSLRDLMEGLVGIVQPQVRAKKLRFNIRIRDILAERVYSDNVRLNQVLLNLLSNALKFTPLGGSVAVSLYQERSPLGDGYVRTHFHVKDTGIGMTEEFQKRIYDSFTRESNARVHRIEGTGLGMAITKYIVDEMKGTIELRSKLDRGTEFHITLDMERVDAQEEDMVLPDWNILVVDDDEELCRTAVSSLTELGIQAEWAQEGHSAVQMSVRRHEQNRDYHIVLLDWEMPGMNGLETARELRRHLGDDVPILLISAYDWTEIEEEARLAGITGFISKPLFKSTLFQGLKRFAEAKPEPGELQQDRTVADWKGKRILLTEDNELNWEVASTLLQEYGFDLDWAENGQVCVDMFRESPQGYYDVVLMDIRMPVMNGYEAAKNIRAMNRPDANIPIIAMTADAFSEDIQKCLDSGMDAHVAKPLDMKEVLRVLQKYL</sequence>
<dbReference type="SUPFAM" id="SSF52172">
    <property type="entry name" value="CheY-like"/>
    <property type="match status" value="2"/>
</dbReference>
<dbReference type="InterPro" id="IPR005467">
    <property type="entry name" value="His_kinase_dom"/>
</dbReference>
<dbReference type="Gene3D" id="3.30.565.10">
    <property type="entry name" value="Histidine kinase-like ATPase, C-terminal domain"/>
    <property type="match status" value="1"/>
</dbReference>
<dbReference type="InterPro" id="IPR003661">
    <property type="entry name" value="HisK_dim/P_dom"/>
</dbReference>
<protein>
    <recommendedName>
        <fullName evidence="2">histidine kinase</fullName>
        <ecNumber evidence="2">2.7.13.3</ecNumber>
    </recommendedName>
</protein>
<comment type="caution">
    <text evidence="9">The sequence shown here is derived from an EMBL/GenBank/DDBJ whole genome shotgun (WGS) entry which is preliminary data.</text>
</comment>
<dbReference type="PANTHER" id="PTHR45339">
    <property type="entry name" value="HYBRID SIGNAL TRANSDUCTION HISTIDINE KINASE J"/>
    <property type="match status" value="1"/>
</dbReference>
<dbReference type="Pfam" id="PF00072">
    <property type="entry name" value="Response_reg"/>
    <property type="match status" value="2"/>
</dbReference>
<dbReference type="InterPro" id="IPR036890">
    <property type="entry name" value="HATPase_C_sf"/>
</dbReference>
<feature type="domain" description="Response regulatory" evidence="8">
    <location>
        <begin position="735"/>
        <end position="855"/>
    </location>
</feature>
<keyword evidence="6" id="KW-0812">Transmembrane</keyword>
<dbReference type="SMART" id="SM00448">
    <property type="entry name" value="REC"/>
    <property type="match status" value="2"/>
</dbReference>
<dbReference type="InterPro" id="IPR003594">
    <property type="entry name" value="HATPase_dom"/>
</dbReference>
<dbReference type="PRINTS" id="PR00344">
    <property type="entry name" value="BCTRLSENSOR"/>
</dbReference>
<dbReference type="InterPro" id="IPR004358">
    <property type="entry name" value="Sig_transdc_His_kin-like_C"/>
</dbReference>